<keyword evidence="12" id="KW-1185">Reference proteome</keyword>
<keyword evidence="6" id="KW-0811">Translocation</keyword>
<feature type="domain" description="Nucleoporin Nup54 alpha-helical" evidence="10">
    <location>
        <begin position="361"/>
        <end position="499"/>
    </location>
</feature>
<dbReference type="Gene3D" id="1.20.5.170">
    <property type="match status" value="1"/>
</dbReference>
<keyword evidence="3" id="KW-0677">Repeat</keyword>
<reference evidence="11" key="1">
    <citation type="submission" date="2020-11" db="EMBL/GenBank/DDBJ databases">
        <authorList>
            <person name="Tran Van P."/>
        </authorList>
    </citation>
    <scope>NUCLEOTIDE SEQUENCE</scope>
</reference>
<dbReference type="GO" id="GO:0036228">
    <property type="term" value="P:protein localization to nuclear inner membrane"/>
    <property type="evidence" value="ECO:0007669"/>
    <property type="project" value="TreeGrafter"/>
</dbReference>
<dbReference type="PANTHER" id="PTHR13000:SF0">
    <property type="entry name" value="NUCLEOPORIN P54"/>
    <property type="match status" value="1"/>
</dbReference>
<comment type="similarity">
    <text evidence="9">Belongs to the NUP54 family.</text>
</comment>
<dbReference type="AlphaFoldDB" id="A0A7R8XKX1"/>
<accession>A0A7R8XKX1</accession>
<dbReference type="Gene3D" id="1.20.5.490">
    <property type="entry name" value="Single helix bin"/>
    <property type="match status" value="1"/>
</dbReference>
<evidence type="ECO:0000256" key="5">
    <source>
        <dbReference type="ARBA" id="ARBA00022927"/>
    </source>
</evidence>
<evidence type="ECO:0000256" key="1">
    <source>
        <dbReference type="ARBA" id="ARBA00004567"/>
    </source>
</evidence>
<evidence type="ECO:0000256" key="4">
    <source>
        <dbReference type="ARBA" id="ARBA00022816"/>
    </source>
</evidence>
<organism evidence="11">
    <name type="scientific">Darwinula stevensoni</name>
    <dbReference type="NCBI Taxonomy" id="69355"/>
    <lineage>
        <taxon>Eukaryota</taxon>
        <taxon>Metazoa</taxon>
        <taxon>Ecdysozoa</taxon>
        <taxon>Arthropoda</taxon>
        <taxon>Crustacea</taxon>
        <taxon>Oligostraca</taxon>
        <taxon>Ostracoda</taxon>
        <taxon>Podocopa</taxon>
        <taxon>Podocopida</taxon>
        <taxon>Darwinulocopina</taxon>
        <taxon>Darwinuloidea</taxon>
        <taxon>Darwinulidae</taxon>
        <taxon>Darwinula</taxon>
    </lineage>
</organism>
<dbReference type="EMBL" id="CAJPEV010001627">
    <property type="protein sequence ID" value="CAG0893587.1"/>
    <property type="molecule type" value="Genomic_DNA"/>
</dbReference>
<dbReference type="InterPro" id="IPR025712">
    <property type="entry name" value="Nup54_alpha-helical_dom"/>
</dbReference>
<comment type="subcellular location">
    <subcellularLocation>
        <location evidence="1">Nucleus</location>
        <location evidence="1">Nuclear pore complex</location>
    </subcellularLocation>
</comment>
<dbReference type="GO" id="GO:0006999">
    <property type="term" value="P:nuclear pore organization"/>
    <property type="evidence" value="ECO:0007669"/>
    <property type="project" value="TreeGrafter"/>
</dbReference>
<evidence type="ECO:0000313" key="11">
    <source>
        <dbReference type="EMBL" id="CAD7247899.1"/>
    </source>
</evidence>
<evidence type="ECO:0000259" key="10">
    <source>
        <dbReference type="Pfam" id="PF13874"/>
    </source>
</evidence>
<dbReference type="Pfam" id="PF13874">
    <property type="entry name" value="Nup54"/>
    <property type="match status" value="1"/>
</dbReference>
<sequence>MSGFSFTPTPSSTGAFGALKFGNQTAAPTFGFGPTPVSSAPTFGFGNNQPSSAPAFGTTSSSVGFPFGPPTTTTASFGFGTSTTTSTAPSFSFGAPATTAAPGFAFGSQMGSSGFSLGSGFGTNTTATTTAGGSLFSGFGSSGAKIAPSTGFGFSSAAPTTTGQTGLGEFETLVAAILNPRMFGDERDNIMAKWNQLQASWGIGKGWHSPNAPPVEFKPDNPFCRFKAIGYSRLPSSKNEDGYVGFILNKPVGDVNLNQAAIADGIQKSIAGPMGLGTQQQNFSVVIEGIRAMPDDKTEITIYVQEKTTMGGTRRVPASDLVDRIQQGTIKSQLQTQCAIVDMIIKCSPSEQQLQEYLASPPRGIDNILWEQAKKDNPDPKNLIPIPLVGFVELNRRLKLQELETRQHQGRMDMIANEISELQRKHSTMTTARVDQLKRKQLELSHRTLKLICAQEVKRRLGMSLQLEEEQFGSRLEAVFRALEAPGQARGRLSEMLSRIRMSGGQYSISRTSTSESKLTFDTAVMADIKEILKDQQSGICQLVSIVKSNLEEVQNLKSQLESRKDK</sequence>
<keyword evidence="7" id="KW-0906">Nuclear pore complex</keyword>
<dbReference type="Proteomes" id="UP000677054">
    <property type="component" value="Unassembled WGS sequence"/>
</dbReference>
<dbReference type="GO" id="GO:0051028">
    <property type="term" value="P:mRNA transport"/>
    <property type="evidence" value="ECO:0007669"/>
    <property type="project" value="UniProtKB-KW"/>
</dbReference>
<dbReference type="InterPro" id="IPR024864">
    <property type="entry name" value="Nup54/Nup57/Nup44"/>
</dbReference>
<dbReference type="GO" id="GO:0017056">
    <property type="term" value="F:structural constituent of nuclear pore"/>
    <property type="evidence" value="ECO:0007669"/>
    <property type="project" value="TreeGrafter"/>
</dbReference>
<keyword evidence="8" id="KW-0539">Nucleus</keyword>
<evidence type="ECO:0000256" key="7">
    <source>
        <dbReference type="ARBA" id="ARBA00023132"/>
    </source>
</evidence>
<dbReference type="GO" id="GO:0044613">
    <property type="term" value="C:nuclear pore central transport channel"/>
    <property type="evidence" value="ECO:0007669"/>
    <property type="project" value="TreeGrafter"/>
</dbReference>
<name>A0A7R8XKX1_9CRUS</name>
<dbReference type="OrthoDB" id="6360598at2759"/>
<dbReference type="FunFam" id="1.20.5.490:FF:000003">
    <property type="entry name" value="nucleoporin p54 isoform X1"/>
    <property type="match status" value="1"/>
</dbReference>
<keyword evidence="2" id="KW-0813">Transport</keyword>
<keyword evidence="5" id="KW-0653">Protein transport</keyword>
<evidence type="ECO:0000313" key="12">
    <source>
        <dbReference type="Proteomes" id="UP000677054"/>
    </source>
</evidence>
<dbReference type="PANTHER" id="PTHR13000">
    <property type="entry name" value="NUCLEOPORIN P54"/>
    <property type="match status" value="1"/>
</dbReference>
<protein>
    <recommendedName>
        <fullName evidence="10">Nucleoporin Nup54 alpha-helical domain-containing protein</fullName>
    </recommendedName>
</protein>
<evidence type="ECO:0000256" key="2">
    <source>
        <dbReference type="ARBA" id="ARBA00022448"/>
    </source>
</evidence>
<evidence type="ECO:0000256" key="9">
    <source>
        <dbReference type="ARBA" id="ARBA00060798"/>
    </source>
</evidence>
<dbReference type="EMBL" id="LR901144">
    <property type="protein sequence ID" value="CAD7247899.1"/>
    <property type="molecule type" value="Genomic_DNA"/>
</dbReference>
<proteinExistence type="inferred from homology"/>
<keyword evidence="4" id="KW-0509">mRNA transport</keyword>
<evidence type="ECO:0000256" key="6">
    <source>
        <dbReference type="ARBA" id="ARBA00023010"/>
    </source>
</evidence>
<evidence type="ECO:0000256" key="8">
    <source>
        <dbReference type="ARBA" id="ARBA00023242"/>
    </source>
</evidence>
<dbReference type="GO" id="GO:0006607">
    <property type="term" value="P:NLS-bearing protein import into nucleus"/>
    <property type="evidence" value="ECO:0007669"/>
    <property type="project" value="TreeGrafter"/>
</dbReference>
<gene>
    <name evidence="11" type="ORF">DSTB1V02_LOCUS7724</name>
</gene>
<evidence type="ECO:0000256" key="3">
    <source>
        <dbReference type="ARBA" id="ARBA00022737"/>
    </source>
</evidence>